<keyword evidence="3" id="KW-1185">Reference proteome</keyword>
<evidence type="ECO:0008006" key="4">
    <source>
        <dbReference type="Google" id="ProtNLM"/>
    </source>
</evidence>
<evidence type="ECO:0000256" key="1">
    <source>
        <dbReference type="SAM" id="Phobius"/>
    </source>
</evidence>
<feature type="transmembrane region" description="Helical" evidence="1">
    <location>
        <begin position="151"/>
        <end position="168"/>
    </location>
</feature>
<reference evidence="3" key="1">
    <citation type="journal article" date="2019" name="Int. J. Syst. Evol. Microbiol.">
        <title>The Global Catalogue of Microorganisms (GCM) 10K type strain sequencing project: providing services to taxonomists for standard genome sequencing and annotation.</title>
        <authorList>
            <consortium name="The Broad Institute Genomics Platform"/>
            <consortium name="The Broad Institute Genome Sequencing Center for Infectious Disease"/>
            <person name="Wu L."/>
            <person name="Ma J."/>
        </authorList>
    </citation>
    <scope>NUCLEOTIDE SEQUENCE [LARGE SCALE GENOMIC DNA]</scope>
    <source>
        <strain evidence="3">KCTC 32998</strain>
    </source>
</reference>
<keyword evidence="1" id="KW-0472">Membrane</keyword>
<sequence length="581" mass="63037">MPLSLSRAPRWCLLLALILLDILFLSPEFPWAGFPPMHWIALEALLVVGLMALMPACRLRRWLCGLVALFAVTIALCALGDGLTQSMQGRSLNLYTDIKLIPILIELVVANLGLPLALVGFIALGLVLFLVASLLAALLKGFHAGNVSRRWALLLIILGGAGIARIDAMRQTDASPWVAKLGHPVVNFIDFEWSRVQDTRRAMADFGNQLYHDDHPWAGPGGAPLPGLANVDVILGFIESYGVAAIEREPFADEIRPRLYQVQQQLSSAGLSVVTGRVTAATLGGQSWLNHATFSSGLPVTSQLRFELMINSQHSTLIDDFKATNHVTSAIMPGVVRDWPEGDLYGYDEIHTSDSMGYQGPSMGWASMPDQFTWQRVEDYVLAAHEKSTFTELATLSSHAPWSPVIDMIDDWSTLGDGQVFDRWQGAGDDYASLWHDTQAMRQNYGPAIDYALQAASGFATHYLVEGQSTAGTRDTAPQNHHTLMMILGDHQAAPAVIGDNPGKDVPLHIISDDPALLQGFIDHGFRRGMVPPGPDSAIPMENMRALLHELYGGDAAVDRLGANGERISAGATVPETDSGS</sequence>
<gene>
    <name evidence="2" type="ORF">GCM10009038_29080</name>
</gene>
<keyword evidence="1" id="KW-0812">Transmembrane</keyword>
<dbReference type="InterPro" id="IPR017850">
    <property type="entry name" value="Alkaline_phosphatase_core_sf"/>
</dbReference>
<keyword evidence="1" id="KW-1133">Transmembrane helix</keyword>
<protein>
    <recommendedName>
        <fullName evidence="4">Sulfatase</fullName>
    </recommendedName>
</protein>
<feature type="transmembrane region" description="Helical" evidence="1">
    <location>
        <begin position="12"/>
        <end position="31"/>
    </location>
</feature>
<dbReference type="Proteomes" id="UP000646745">
    <property type="component" value="Unassembled WGS sequence"/>
</dbReference>
<proteinExistence type="predicted"/>
<dbReference type="Gene3D" id="3.40.720.10">
    <property type="entry name" value="Alkaline Phosphatase, subunit A"/>
    <property type="match status" value="1"/>
</dbReference>
<evidence type="ECO:0000313" key="3">
    <source>
        <dbReference type="Proteomes" id="UP000646745"/>
    </source>
</evidence>
<feature type="transmembrane region" description="Helical" evidence="1">
    <location>
        <begin position="63"/>
        <end position="83"/>
    </location>
</feature>
<dbReference type="RefSeq" id="WP_189445437.1">
    <property type="nucleotide sequence ID" value="NZ_BMZI01000006.1"/>
</dbReference>
<accession>A0ABQ3EB47</accession>
<organism evidence="2 3">
    <name type="scientific">Salinicola rhizosphaerae</name>
    <dbReference type="NCBI Taxonomy" id="1443141"/>
    <lineage>
        <taxon>Bacteria</taxon>
        <taxon>Pseudomonadati</taxon>
        <taxon>Pseudomonadota</taxon>
        <taxon>Gammaproteobacteria</taxon>
        <taxon>Oceanospirillales</taxon>
        <taxon>Halomonadaceae</taxon>
        <taxon>Salinicola</taxon>
    </lineage>
</organism>
<dbReference type="EMBL" id="BMZI01000006">
    <property type="protein sequence ID" value="GHB28416.1"/>
    <property type="molecule type" value="Genomic_DNA"/>
</dbReference>
<name>A0ABQ3EB47_9GAMM</name>
<feature type="transmembrane region" description="Helical" evidence="1">
    <location>
        <begin position="37"/>
        <end position="56"/>
    </location>
</feature>
<comment type="caution">
    <text evidence="2">The sequence shown here is derived from an EMBL/GenBank/DDBJ whole genome shotgun (WGS) entry which is preliminary data.</text>
</comment>
<evidence type="ECO:0000313" key="2">
    <source>
        <dbReference type="EMBL" id="GHB28416.1"/>
    </source>
</evidence>
<feature type="transmembrane region" description="Helical" evidence="1">
    <location>
        <begin position="116"/>
        <end position="139"/>
    </location>
</feature>